<sequence length="268" mass="29955">MKVPRNLVRTSRSLSAVIFIRYSLREGFVRSLSTTSPPLHRTFAFYKPDGYLSQFVNNGQIKKRQRMIGELFDRSTPGRNATAHFSGLMTIGRLDEMSEGLLLVTTDGALSHYVNTGGIEKEYYAQLDGLITKDAARELEFGVDISTKSGGGGDPYRTFPCRVVLLKKETTDNLPPRRKKIRDDRHGPTSWISITLREGKNRQVRRMTAAIGFPTLRLIRVRVGCICLFGAGDQDGSRGDIRKIQIIPGEFQELGKDELSALKTSGPF</sequence>
<dbReference type="InterPro" id="IPR020094">
    <property type="entry name" value="TruA/RsuA/RluB/E/F_N"/>
</dbReference>
<dbReference type="InterPro" id="IPR050343">
    <property type="entry name" value="RsuA_PseudoU_synthase"/>
</dbReference>
<dbReference type="SUPFAM" id="SSF55120">
    <property type="entry name" value="Pseudouridine synthase"/>
    <property type="match status" value="1"/>
</dbReference>
<evidence type="ECO:0000256" key="2">
    <source>
        <dbReference type="ARBA" id="ARBA00023235"/>
    </source>
</evidence>
<dbReference type="GO" id="GO:0001522">
    <property type="term" value="P:pseudouridine synthesis"/>
    <property type="evidence" value="ECO:0007669"/>
    <property type="project" value="InterPro"/>
</dbReference>
<evidence type="ECO:0000259" key="3">
    <source>
        <dbReference type="Pfam" id="PF00849"/>
    </source>
</evidence>
<dbReference type="InterPro" id="IPR018496">
    <property type="entry name" value="PsdUridine_synth_RsuA/RluB_CS"/>
</dbReference>
<dbReference type="EMBL" id="HBFR01016746">
    <property type="protein sequence ID" value="CAD8885035.1"/>
    <property type="molecule type" value="Transcribed_RNA"/>
</dbReference>
<dbReference type="GO" id="GO:0009982">
    <property type="term" value="F:pseudouridine synthase activity"/>
    <property type="evidence" value="ECO:0007669"/>
    <property type="project" value="InterPro"/>
</dbReference>
<feature type="domain" description="Pseudouridine synthase RsuA/RluA-like" evidence="3">
    <location>
        <begin position="83"/>
        <end position="210"/>
    </location>
</feature>
<keyword evidence="2" id="KW-0413">Isomerase</keyword>
<reference evidence="4" key="1">
    <citation type="submission" date="2021-01" db="EMBL/GenBank/DDBJ databases">
        <authorList>
            <person name="Corre E."/>
            <person name="Pelletier E."/>
            <person name="Niang G."/>
            <person name="Scheremetjew M."/>
            <person name="Finn R."/>
            <person name="Kale V."/>
            <person name="Holt S."/>
            <person name="Cochrane G."/>
            <person name="Meng A."/>
            <person name="Brown T."/>
            <person name="Cohen L."/>
        </authorList>
    </citation>
    <scope>NUCLEOTIDE SEQUENCE</scope>
    <source>
        <strain evidence="4">308</strain>
    </source>
</reference>
<protein>
    <recommendedName>
        <fullName evidence="3">Pseudouridine synthase RsuA/RluA-like domain-containing protein</fullName>
    </recommendedName>
</protein>
<dbReference type="Pfam" id="PF00849">
    <property type="entry name" value="PseudoU_synth_2"/>
    <property type="match status" value="1"/>
</dbReference>
<dbReference type="PROSITE" id="PS01149">
    <property type="entry name" value="PSI_RSU"/>
    <property type="match status" value="1"/>
</dbReference>
<gene>
    <name evidence="4" type="ORF">CHYS00102_LOCUS12232</name>
</gene>
<dbReference type="InterPro" id="IPR042092">
    <property type="entry name" value="PsdUridine_s_RsuA/RluB/E/F_cat"/>
</dbReference>
<dbReference type="GO" id="GO:0006364">
    <property type="term" value="P:rRNA processing"/>
    <property type="evidence" value="ECO:0007669"/>
    <property type="project" value="UniProtKB-ARBA"/>
</dbReference>
<dbReference type="Gene3D" id="3.30.70.1560">
    <property type="entry name" value="Alpha-L RNA-binding motif"/>
    <property type="match status" value="1"/>
</dbReference>
<evidence type="ECO:0000313" key="4">
    <source>
        <dbReference type="EMBL" id="CAD8885035.1"/>
    </source>
</evidence>
<dbReference type="InterPro" id="IPR020103">
    <property type="entry name" value="PsdUridine_synth_cat_dom_sf"/>
</dbReference>
<name>A0A7S1FSW8_9STRA</name>
<dbReference type="InterPro" id="IPR006145">
    <property type="entry name" value="PsdUridine_synth_RsuA/RluA"/>
</dbReference>
<comment type="similarity">
    <text evidence="1">Belongs to the pseudouridine synthase RsuA family.</text>
</comment>
<dbReference type="PANTHER" id="PTHR47683">
    <property type="entry name" value="PSEUDOURIDINE SYNTHASE FAMILY PROTEIN-RELATED"/>
    <property type="match status" value="1"/>
</dbReference>
<dbReference type="Gene3D" id="3.30.70.580">
    <property type="entry name" value="Pseudouridine synthase I, catalytic domain, N-terminal subdomain"/>
    <property type="match status" value="1"/>
</dbReference>
<dbReference type="GO" id="GO:0003723">
    <property type="term" value="F:RNA binding"/>
    <property type="evidence" value="ECO:0007669"/>
    <property type="project" value="InterPro"/>
</dbReference>
<evidence type="ECO:0000256" key="1">
    <source>
        <dbReference type="ARBA" id="ARBA00008348"/>
    </source>
</evidence>
<accession>A0A7S1FSW8</accession>
<dbReference type="AlphaFoldDB" id="A0A7S1FSW8"/>
<proteinExistence type="inferred from homology"/>
<dbReference type="PANTHER" id="PTHR47683:SF2">
    <property type="entry name" value="RNA-BINDING S4 DOMAIN-CONTAINING PROTEIN"/>
    <property type="match status" value="1"/>
</dbReference>
<organism evidence="4">
    <name type="scientific">Corethron hystrix</name>
    <dbReference type="NCBI Taxonomy" id="216773"/>
    <lineage>
        <taxon>Eukaryota</taxon>
        <taxon>Sar</taxon>
        <taxon>Stramenopiles</taxon>
        <taxon>Ochrophyta</taxon>
        <taxon>Bacillariophyta</taxon>
        <taxon>Coscinodiscophyceae</taxon>
        <taxon>Corethrophycidae</taxon>
        <taxon>Corethrales</taxon>
        <taxon>Corethraceae</taxon>
        <taxon>Corethron</taxon>
    </lineage>
</organism>